<gene>
    <name evidence="3" type="ORF">ENT89_04900</name>
</gene>
<dbReference type="GO" id="GO:0005524">
    <property type="term" value="F:ATP binding"/>
    <property type="evidence" value="ECO:0007669"/>
    <property type="project" value="UniProtKB-UniRule"/>
</dbReference>
<proteinExistence type="predicted"/>
<dbReference type="InterPro" id="IPR011761">
    <property type="entry name" value="ATP-grasp"/>
</dbReference>
<evidence type="ECO:0000256" key="1">
    <source>
        <dbReference type="PROSITE-ProRule" id="PRU00409"/>
    </source>
</evidence>
<dbReference type="GO" id="GO:0009432">
    <property type="term" value="P:SOS response"/>
    <property type="evidence" value="ECO:0007669"/>
    <property type="project" value="TreeGrafter"/>
</dbReference>
<protein>
    <submittedName>
        <fullName evidence="3">RimK family alpha-L-glutamate ligase</fullName>
    </submittedName>
</protein>
<dbReference type="GO" id="GO:0018169">
    <property type="term" value="F:ribosomal S6-glutamic acid ligase activity"/>
    <property type="evidence" value="ECO:0007669"/>
    <property type="project" value="TreeGrafter"/>
</dbReference>
<dbReference type="Gene3D" id="3.30.470.20">
    <property type="entry name" value="ATP-grasp fold, B domain"/>
    <property type="match status" value="1"/>
</dbReference>
<evidence type="ECO:0000313" key="3">
    <source>
        <dbReference type="EMBL" id="HGU59498.1"/>
    </source>
</evidence>
<keyword evidence="3" id="KW-0436">Ligase</keyword>
<dbReference type="Gene3D" id="3.30.1490.20">
    <property type="entry name" value="ATP-grasp fold, A domain"/>
    <property type="match status" value="1"/>
</dbReference>
<dbReference type="PROSITE" id="PS50975">
    <property type="entry name" value="ATP_GRASP"/>
    <property type="match status" value="1"/>
</dbReference>
<organism evidence="3">
    <name type="scientific">Geoglobus ahangari</name>
    <dbReference type="NCBI Taxonomy" id="113653"/>
    <lineage>
        <taxon>Archaea</taxon>
        <taxon>Methanobacteriati</taxon>
        <taxon>Methanobacteriota</taxon>
        <taxon>Archaeoglobi</taxon>
        <taxon>Archaeoglobales</taxon>
        <taxon>Archaeoglobaceae</taxon>
        <taxon>Geoglobus</taxon>
    </lineage>
</organism>
<comment type="caution">
    <text evidence="3">The sequence shown here is derived from an EMBL/GenBank/DDBJ whole genome shotgun (WGS) entry which is preliminary data.</text>
</comment>
<dbReference type="GO" id="GO:0046872">
    <property type="term" value="F:metal ion binding"/>
    <property type="evidence" value="ECO:0007669"/>
    <property type="project" value="InterPro"/>
</dbReference>
<dbReference type="InterPro" id="IPR013651">
    <property type="entry name" value="ATP-grasp_RimK-type"/>
</dbReference>
<name>A0A7C4W3R6_9EURY</name>
<dbReference type="EMBL" id="DTAK01000037">
    <property type="protein sequence ID" value="HGU59498.1"/>
    <property type="molecule type" value="Genomic_DNA"/>
</dbReference>
<reference evidence="3" key="1">
    <citation type="journal article" date="2020" name="mSystems">
        <title>Genome- and Community-Level Interaction Insights into Carbon Utilization and Element Cycling Functions of Hydrothermarchaeota in Hydrothermal Sediment.</title>
        <authorList>
            <person name="Zhou Z."/>
            <person name="Liu Y."/>
            <person name="Xu W."/>
            <person name="Pan J."/>
            <person name="Luo Z.H."/>
            <person name="Li M."/>
        </authorList>
    </citation>
    <scope>NUCLEOTIDE SEQUENCE [LARGE SCALE GENOMIC DNA]</scope>
    <source>
        <strain evidence="3">SpSt-62</strain>
    </source>
</reference>
<sequence>MRIACFVESYNFKFKQEKEALEIFKKTAEDLGHSFTTLGDEILHYIDKFDSVFIRATTDPLFTSYVVSRLAEEMGKKVIDDSESIRVCSNKVALYYRLKKNSIPIPKTIPFFGDFENLESYANKLGFPLVVKAPNSRFSLYVEKANNYDELVKITKRFMRRSKALILQEYMPTAFDWRVGVLEGESIYACKYFMPKGGWRVRDSIEGRKVWGKVKAVKVENLPKKLRKIAERAAKSVGNGLYGVDIKEVDGDYYVIEVNDNPTIMHGDEDTKNPELYEKIIQALVS</sequence>
<feature type="domain" description="ATP-grasp" evidence="2">
    <location>
        <begin position="95"/>
        <end position="285"/>
    </location>
</feature>
<dbReference type="AlphaFoldDB" id="A0A7C4W3R6"/>
<evidence type="ECO:0000259" key="2">
    <source>
        <dbReference type="PROSITE" id="PS50975"/>
    </source>
</evidence>
<dbReference type="Gene3D" id="3.40.50.20">
    <property type="match status" value="1"/>
</dbReference>
<dbReference type="Pfam" id="PF08443">
    <property type="entry name" value="RimK"/>
    <property type="match status" value="1"/>
</dbReference>
<keyword evidence="1" id="KW-0067">ATP-binding</keyword>
<accession>A0A7C4W3R6</accession>
<dbReference type="PANTHER" id="PTHR21621">
    <property type="entry name" value="RIBOSOMAL PROTEIN S6 MODIFICATION PROTEIN"/>
    <property type="match status" value="1"/>
</dbReference>
<keyword evidence="1" id="KW-0547">Nucleotide-binding</keyword>
<dbReference type="GO" id="GO:0005737">
    <property type="term" value="C:cytoplasm"/>
    <property type="evidence" value="ECO:0007669"/>
    <property type="project" value="TreeGrafter"/>
</dbReference>
<dbReference type="SUPFAM" id="SSF56059">
    <property type="entry name" value="Glutathione synthetase ATP-binding domain-like"/>
    <property type="match status" value="1"/>
</dbReference>
<dbReference type="PANTHER" id="PTHR21621:SF0">
    <property type="entry name" value="BETA-CITRYLGLUTAMATE SYNTHASE B-RELATED"/>
    <property type="match status" value="1"/>
</dbReference>
<dbReference type="InterPro" id="IPR013815">
    <property type="entry name" value="ATP_grasp_subdomain_1"/>
</dbReference>